<evidence type="ECO:0000313" key="3">
    <source>
        <dbReference type="Proteomes" id="UP000185221"/>
    </source>
</evidence>
<dbReference type="STRING" id="226505.SAMN05444394_2840"/>
<keyword evidence="3" id="KW-1185">Reference proteome</keyword>
<dbReference type="OrthoDB" id="5706484at2"/>
<evidence type="ECO:0000256" key="1">
    <source>
        <dbReference type="SAM" id="Phobius"/>
    </source>
</evidence>
<dbReference type="AlphaFoldDB" id="A0A1N6FYV1"/>
<dbReference type="EMBL" id="FSRC01000002">
    <property type="protein sequence ID" value="SIO00485.1"/>
    <property type="molecule type" value="Genomic_DNA"/>
</dbReference>
<dbReference type="RefSeq" id="WP_074225639.1">
    <property type="nucleotide sequence ID" value="NZ_FSRC01000002.1"/>
</dbReference>
<accession>A0A1N6FYV1</accession>
<proteinExistence type="predicted"/>
<feature type="transmembrane region" description="Helical" evidence="1">
    <location>
        <begin position="161"/>
        <end position="181"/>
    </location>
</feature>
<feature type="transmembrane region" description="Helical" evidence="1">
    <location>
        <begin position="78"/>
        <end position="99"/>
    </location>
</feature>
<protein>
    <submittedName>
        <fullName evidence="2">Uncharacterized protein</fullName>
    </submittedName>
</protein>
<keyword evidence="1" id="KW-1133">Transmembrane helix</keyword>
<feature type="transmembrane region" description="Helical" evidence="1">
    <location>
        <begin position="48"/>
        <end position="72"/>
    </location>
</feature>
<gene>
    <name evidence="2" type="ORF">SAMN05444394_2840</name>
</gene>
<reference evidence="3" key="1">
    <citation type="submission" date="2016-11" db="EMBL/GenBank/DDBJ databases">
        <authorList>
            <person name="Varghese N."/>
            <person name="Submissions S."/>
        </authorList>
    </citation>
    <scope>NUCLEOTIDE SEQUENCE [LARGE SCALE GENOMIC DNA]</scope>
    <source>
        <strain evidence="3">DSM 15292</strain>
    </source>
</reference>
<name>A0A1N6FYV1_9BACT</name>
<keyword evidence="1" id="KW-0812">Transmembrane</keyword>
<sequence>MEDQELLRLWKKQENKIDELLNINSQLLKEQISQKARKALVGLKAEKVLGIVTGAIYILFLGALLGIGVAATPYKIDFFVLSIGAIFLVNLKVFIDYIRHLVMVSQINFERPVADIQEQLLTLKLSLINSTRFVVLQIPFYTTWHLGNSWFPNHANPSWVIIQYVITGLFACLAVFLFWYIKPKNAGKKWVKWVISSAGISHIEKSLIQLQELKDFKADS</sequence>
<evidence type="ECO:0000313" key="2">
    <source>
        <dbReference type="EMBL" id="SIO00485.1"/>
    </source>
</evidence>
<organism evidence="2 3">
    <name type="scientific">Algoriphagus halophilus</name>
    <dbReference type="NCBI Taxonomy" id="226505"/>
    <lineage>
        <taxon>Bacteria</taxon>
        <taxon>Pseudomonadati</taxon>
        <taxon>Bacteroidota</taxon>
        <taxon>Cytophagia</taxon>
        <taxon>Cytophagales</taxon>
        <taxon>Cyclobacteriaceae</taxon>
        <taxon>Algoriphagus</taxon>
    </lineage>
</organism>
<dbReference type="Proteomes" id="UP000185221">
    <property type="component" value="Unassembled WGS sequence"/>
</dbReference>
<keyword evidence="1" id="KW-0472">Membrane</keyword>